<dbReference type="EMBL" id="BPQI01000091">
    <property type="protein sequence ID" value="GJD57230.1"/>
    <property type="molecule type" value="Genomic_DNA"/>
</dbReference>
<dbReference type="EMBL" id="CABFVH010000066">
    <property type="protein sequence ID" value="VUF15702.1"/>
    <property type="molecule type" value="Genomic_DNA"/>
</dbReference>
<dbReference type="RefSeq" id="WP_280525294.1">
    <property type="nucleotide sequence ID" value="NZ_BPQI01000091.1"/>
</dbReference>
<dbReference type="Proteomes" id="UP000401717">
    <property type="component" value="Unassembled WGS sequence"/>
</dbReference>
<reference evidence="1" key="3">
    <citation type="submission" date="2021-08" db="EMBL/GenBank/DDBJ databases">
        <authorList>
            <person name="Tani A."/>
            <person name="Ola A."/>
            <person name="Ogura Y."/>
            <person name="Katsura K."/>
            <person name="Hayashi T."/>
        </authorList>
    </citation>
    <scope>NUCLEOTIDE SEQUENCE</scope>
    <source>
        <strain evidence="1">DSM 22415</strain>
    </source>
</reference>
<protein>
    <submittedName>
        <fullName evidence="2">Uncharacterized protein</fullName>
    </submittedName>
</protein>
<name>A0A564G6M2_9HYPH</name>
<accession>A0A564G6M2</accession>
<keyword evidence="4" id="KW-1185">Reference proteome</keyword>
<reference evidence="2 3" key="1">
    <citation type="submission" date="2019-06" db="EMBL/GenBank/DDBJ databases">
        <authorList>
            <person name="Rodrigo-Torres L."/>
            <person name="Arahal R. D."/>
            <person name="Lucena T."/>
        </authorList>
    </citation>
    <scope>NUCLEOTIDE SEQUENCE [LARGE SCALE GENOMIC DNA]</scope>
    <source>
        <strain evidence="2 3">SW08-7</strain>
    </source>
</reference>
<dbReference type="AlphaFoldDB" id="A0A564G6M2"/>
<evidence type="ECO:0000313" key="2">
    <source>
        <dbReference type="EMBL" id="VUF15702.1"/>
    </source>
</evidence>
<evidence type="ECO:0000313" key="1">
    <source>
        <dbReference type="EMBL" id="GJD57230.1"/>
    </source>
</evidence>
<reference evidence="1" key="2">
    <citation type="journal article" date="2021" name="Front. Microbiol.">
        <title>Comprehensive Comparative Genomics and Phenotyping of Methylobacterium Species.</title>
        <authorList>
            <person name="Alessa O."/>
            <person name="Ogura Y."/>
            <person name="Fujitani Y."/>
            <person name="Takami H."/>
            <person name="Hayashi T."/>
            <person name="Sahin N."/>
            <person name="Tani A."/>
        </authorList>
    </citation>
    <scope>NUCLEOTIDE SEQUENCE</scope>
    <source>
        <strain evidence="1">DSM 22415</strain>
    </source>
</reference>
<evidence type="ECO:0000313" key="3">
    <source>
        <dbReference type="Proteomes" id="UP000401717"/>
    </source>
</evidence>
<proteinExistence type="predicted"/>
<gene>
    <name evidence="1" type="ORF">IFDJLNFL_3131</name>
    <name evidence="2" type="ORF">MTDSW087_05446</name>
</gene>
<dbReference type="Proteomes" id="UP001055303">
    <property type="component" value="Unassembled WGS sequence"/>
</dbReference>
<organism evidence="2 3">
    <name type="scientific">Methylobacterium dankookense</name>
    <dbReference type="NCBI Taxonomy" id="560405"/>
    <lineage>
        <taxon>Bacteria</taxon>
        <taxon>Pseudomonadati</taxon>
        <taxon>Pseudomonadota</taxon>
        <taxon>Alphaproteobacteria</taxon>
        <taxon>Hyphomicrobiales</taxon>
        <taxon>Methylobacteriaceae</taxon>
        <taxon>Methylobacterium</taxon>
    </lineage>
</organism>
<sequence>MPQIEIAQQAYDALSPEAECHIWDRIARILFGVLLFDQNGEVC</sequence>
<evidence type="ECO:0000313" key="4">
    <source>
        <dbReference type="Proteomes" id="UP001055303"/>
    </source>
</evidence>